<dbReference type="InterPro" id="IPR011029">
    <property type="entry name" value="DEATH-like_dom_sf"/>
</dbReference>
<dbReference type="GO" id="GO:0097169">
    <property type="term" value="C:AIM2 inflammasome complex"/>
    <property type="evidence" value="ECO:0007669"/>
    <property type="project" value="TreeGrafter"/>
</dbReference>
<name>A0A3Q1J9R7_ANATE</name>
<dbReference type="Ensembl" id="ENSATET00000030098.2">
    <property type="protein sequence ID" value="ENSATEP00000029650.1"/>
    <property type="gene ID" value="ENSATEG00000020459.2"/>
</dbReference>
<dbReference type="OrthoDB" id="8891580at2759"/>
<dbReference type="InterPro" id="IPR002398">
    <property type="entry name" value="Pept_C14"/>
</dbReference>
<organism evidence="2 3">
    <name type="scientific">Anabas testudineus</name>
    <name type="common">Climbing perch</name>
    <name type="synonym">Anthias testudineus</name>
    <dbReference type="NCBI Taxonomy" id="64144"/>
    <lineage>
        <taxon>Eukaryota</taxon>
        <taxon>Metazoa</taxon>
        <taxon>Chordata</taxon>
        <taxon>Craniata</taxon>
        <taxon>Vertebrata</taxon>
        <taxon>Euteleostomi</taxon>
        <taxon>Actinopterygii</taxon>
        <taxon>Neopterygii</taxon>
        <taxon>Teleostei</taxon>
        <taxon>Neoteleostei</taxon>
        <taxon>Acanthomorphata</taxon>
        <taxon>Anabantaria</taxon>
        <taxon>Anabantiformes</taxon>
        <taxon>Anabantoidei</taxon>
        <taxon>Anabantidae</taxon>
        <taxon>Anabas</taxon>
    </lineage>
</organism>
<dbReference type="AlphaFoldDB" id="A0A3Q1J9R7"/>
<dbReference type="Gene3D" id="1.10.533.10">
    <property type="entry name" value="Death Domain, Fas"/>
    <property type="match status" value="1"/>
</dbReference>
<keyword evidence="3" id="KW-1185">Reference proteome</keyword>
<dbReference type="GO" id="GO:0072557">
    <property type="term" value="C:IPAF inflammasome complex"/>
    <property type="evidence" value="ECO:0007669"/>
    <property type="project" value="TreeGrafter"/>
</dbReference>
<sequence length="93" mass="10307">MFDMKGEGDLKKARSGFVGGISEPVVKSLLDKLLEKKVITDSERESVDTKQNREDKARLVIDTVRKKGEAASSDMIEVLCELDPSLCEHLGLE</sequence>
<proteinExistence type="predicted"/>
<reference evidence="2" key="3">
    <citation type="submission" date="2025-09" db="UniProtKB">
        <authorList>
            <consortium name="Ensembl"/>
        </authorList>
    </citation>
    <scope>IDENTIFICATION</scope>
</reference>
<dbReference type="Proteomes" id="UP000265040">
    <property type="component" value="Chromosome 2"/>
</dbReference>
<dbReference type="GO" id="GO:0072559">
    <property type="term" value="C:NLRP3 inflammasome complex"/>
    <property type="evidence" value="ECO:0007669"/>
    <property type="project" value="TreeGrafter"/>
</dbReference>
<accession>A0A3Q1J9R7</accession>
<dbReference type="GeneTree" id="ENSGT00940000176854"/>
<reference evidence="2" key="1">
    <citation type="submission" date="2021-04" db="EMBL/GenBank/DDBJ databases">
        <authorList>
            <consortium name="Wellcome Sanger Institute Data Sharing"/>
        </authorList>
    </citation>
    <scope>NUCLEOTIDE SEQUENCE [LARGE SCALE GENOMIC DNA]</scope>
</reference>
<dbReference type="PROSITE" id="PS50209">
    <property type="entry name" value="CARD"/>
    <property type="match status" value="1"/>
</dbReference>
<reference evidence="2" key="2">
    <citation type="submission" date="2025-08" db="UniProtKB">
        <authorList>
            <consortium name="Ensembl"/>
        </authorList>
    </citation>
    <scope>IDENTIFICATION</scope>
</reference>
<evidence type="ECO:0000313" key="2">
    <source>
        <dbReference type="Ensembl" id="ENSATEP00000029650.1"/>
    </source>
</evidence>
<dbReference type="InParanoid" id="A0A3Q1J9R7"/>
<dbReference type="GO" id="GO:0042981">
    <property type="term" value="P:regulation of apoptotic process"/>
    <property type="evidence" value="ECO:0007669"/>
    <property type="project" value="InterPro"/>
</dbReference>
<dbReference type="OMA" id="IIIMEEM"/>
<feature type="domain" description="CARD" evidence="1">
    <location>
        <begin position="10"/>
        <end position="93"/>
    </location>
</feature>
<dbReference type="PANTHER" id="PTHR47901:SF3">
    <property type="entry name" value="CASPASE-1"/>
    <property type="match status" value="1"/>
</dbReference>
<protein>
    <recommendedName>
        <fullName evidence="1">CARD domain-containing protein</fullName>
    </recommendedName>
</protein>
<evidence type="ECO:0000313" key="3">
    <source>
        <dbReference type="Proteomes" id="UP000265040"/>
    </source>
</evidence>
<evidence type="ECO:0000259" key="1">
    <source>
        <dbReference type="PROSITE" id="PS50209"/>
    </source>
</evidence>
<dbReference type="GO" id="GO:0006508">
    <property type="term" value="P:proteolysis"/>
    <property type="evidence" value="ECO:0007669"/>
    <property type="project" value="InterPro"/>
</dbReference>
<dbReference type="Pfam" id="PF00619">
    <property type="entry name" value="CARD"/>
    <property type="match status" value="1"/>
</dbReference>
<dbReference type="GO" id="GO:0050727">
    <property type="term" value="P:regulation of inflammatory response"/>
    <property type="evidence" value="ECO:0007669"/>
    <property type="project" value="TreeGrafter"/>
</dbReference>
<dbReference type="InterPro" id="IPR001315">
    <property type="entry name" value="CARD"/>
</dbReference>
<dbReference type="SUPFAM" id="SSF47986">
    <property type="entry name" value="DEATH domain"/>
    <property type="match status" value="1"/>
</dbReference>
<dbReference type="GO" id="GO:0004197">
    <property type="term" value="F:cysteine-type endopeptidase activity"/>
    <property type="evidence" value="ECO:0007669"/>
    <property type="project" value="InterPro"/>
</dbReference>
<dbReference type="SMART" id="SM00114">
    <property type="entry name" value="CARD"/>
    <property type="match status" value="1"/>
</dbReference>
<dbReference type="STRING" id="64144.ENSATEP00000029650"/>
<dbReference type="PANTHER" id="PTHR47901">
    <property type="entry name" value="CASPASE RECRUITMENT DOMAIN-CONTAINING PROTEIN 18"/>
    <property type="match status" value="1"/>
</dbReference>